<keyword evidence="4" id="KW-1185">Reference proteome</keyword>
<feature type="domain" description="TfoX N-terminal" evidence="2">
    <location>
        <begin position="46"/>
        <end position="131"/>
    </location>
</feature>
<dbReference type="EMBL" id="BMXY01000001">
    <property type="protein sequence ID" value="GGZ58928.1"/>
    <property type="molecule type" value="Genomic_DNA"/>
</dbReference>
<comment type="caution">
    <text evidence="3">The sequence shown here is derived from an EMBL/GenBank/DDBJ whole genome shotgun (WGS) entry which is preliminary data.</text>
</comment>
<dbReference type="Proteomes" id="UP000643403">
    <property type="component" value="Unassembled WGS sequence"/>
</dbReference>
<dbReference type="Gene3D" id="3.30.1460.30">
    <property type="entry name" value="YgaC/TfoX-N like chaperone"/>
    <property type="match status" value="1"/>
</dbReference>
<protein>
    <recommendedName>
        <fullName evidence="2">TfoX N-terminal domain-containing protein</fullName>
    </recommendedName>
</protein>
<dbReference type="SUPFAM" id="SSF159894">
    <property type="entry name" value="YgaC/TfoX-N like"/>
    <property type="match status" value="1"/>
</dbReference>
<dbReference type="Pfam" id="PF04993">
    <property type="entry name" value="TfoX_N"/>
    <property type="match status" value="1"/>
</dbReference>
<evidence type="ECO:0000259" key="2">
    <source>
        <dbReference type="Pfam" id="PF04993"/>
    </source>
</evidence>
<dbReference type="InterPro" id="IPR007076">
    <property type="entry name" value="TfoX_N"/>
</dbReference>
<evidence type="ECO:0000256" key="1">
    <source>
        <dbReference type="SAM" id="MobiDB-lite"/>
    </source>
</evidence>
<evidence type="ECO:0000313" key="4">
    <source>
        <dbReference type="Proteomes" id="UP000643403"/>
    </source>
</evidence>
<reference evidence="4" key="1">
    <citation type="journal article" date="2019" name="Int. J. Syst. Evol. Microbiol.">
        <title>The Global Catalogue of Microorganisms (GCM) 10K type strain sequencing project: providing services to taxonomists for standard genome sequencing and annotation.</title>
        <authorList>
            <consortium name="The Broad Institute Genomics Platform"/>
            <consortium name="The Broad Institute Genome Sequencing Center for Infectious Disease"/>
            <person name="Wu L."/>
            <person name="Ma J."/>
        </authorList>
    </citation>
    <scope>NUCLEOTIDE SEQUENCE [LARGE SCALE GENOMIC DNA]</scope>
    <source>
        <strain evidence="4">KCTC 22558</strain>
    </source>
</reference>
<organism evidence="3 4">
    <name type="scientific">Cognatilysobacter xinjiangensis</name>
    <dbReference type="NCBI Taxonomy" id="546892"/>
    <lineage>
        <taxon>Bacteria</taxon>
        <taxon>Pseudomonadati</taxon>
        <taxon>Pseudomonadota</taxon>
        <taxon>Gammaproteobacteria</taxon>
        <taxon>Lysobacterales</taxon>
        <taxon>Lysobacteraceae</taxon>
        <taxon>Cognatilysobacter</taxon>
    </lineage>
</organism>
<proteinExistence type="predicted"/>
<evidence type="ECO:0000313" key="3">
    <source>
        <dbReference type="EMBL" id="GGZ58928.1"/>
    </source>
</evidence>
<name>A0ABQ3BYR3_9GAMM</name>
<feature type="region of interest" description="Disordered" evidence="1">
    <location>
        <begin position="131"/>
        <end position="176"/>
    </location>
</feature>
<gene>
    <name evidence="3" type="ORF">GCM10008101_10800</name>
</gene>
<sequence length="176" mass="19416">MGAAAACAAQRVTFDRPVRLERIRIEERCMATDPGTIDFLLDQLGRRRGAYSTKRMFGEYCLYREANPVAFVCDDVLFLKDTPAGRAVIEAATPLQFGPPYPGAKLYLRLAPDLWDDGEWLARVLDATADALPAPKPRKAPRRPPTSPAGDVPPEKATSRKTSKPRTTPRAPKPAR</sequence>
<accession>A0ABQ3BYR3</accession>